<dbReference type="InterPro" id="IPR051458">
    <property type="entry name" value="Cyt/Met_Dipeptidase"/>
</dbReference>
<reference evidence="6 7" key="1">
    <citation type="submission" date="2019-09" db="EMBL/GenBank/DDBJ databases">
        <title>FDA dAtabase for Regulatory Grade micrObial Sequences (FDA-ARGOS): Supporting development and validation of Infectious Disease Dx tests.</title>
        <authorList>
            <person name="Sciortino C."/>
            <person name="Tallon L."/>
            <person name="Sadzewicz L."/>
            <person name="Vavikolanu K."/>
            <person name="Mehta A."/>
            <person name="Aluvathingal J."/>
            <person name="Nadendla S."/>
            <person name="Nandy P."/>
            <person name="Geyer C."/>
            <person name="Yan Y."/>
            <person name="Sichtig H."/>
        </authorList>
    </citation>
    <scope>NUCLEOTIDE SEQUENCE [LARGE SCALE GENOMIC DNA]</scope>
    <source>
        <strain evidence="6 7">FDAARGOS_664</strain>
    </source>
</reference>
<evidence type="ECO:0000313" key="7">
    <source>
        <dbReference type="Proteomes" id="UP000322822"/>
    </source>
</evidence>
<dbReference type="Gene3D" id="3.30.70.360">
    <property type="match status" value="1"/>
</dbReference>
<organism evidence="6 7">
    <name type="scientific">Cupriavidus pauculus</name>
    <dbReference type="NCBI Taxonomy" id="82633"/>
    <lineage>
        <taxon>Bacteria</taxon>
        <taxon>Pseudomonadati</taxon>
        <taxon>Pseudomonadota</taxon>
        <taxon>Betaproteobacteria</taxon>
        <taxon>Burkholderiales</taxon>
        <taxon>Burkholderiaceae</taxon>
        <taxon>Cupriavidus</taxon>
    </lineage>
</organism>
<dbReference type="EMBL" id="CP044065">
    <property type="protein sequence ID" value="QET01623.1"/>
    <property type="molecule type" value="Genomic_DNA"/>
</dbReference>
<dbReference type="AlphaFoldDB" id="A0A5P2H296"/>
<dbReference type="InterPro" id="IPR011650">
    <property type="entry name" value="Peptidase_M20_dimer"/>
</dbReference>
<accession>A0A5P2H296</accession>
<protein>
    <submittedName>
        <fullName evidence="6">M20/M25/M40 family metallo-hydrolase</fullName>
    </submittedName>
</protein>
<dbReference type="SUPFAM" id="SSF53187">
    <property type="entry name" value="Zn-dependent exopeptidases"/>
    <property type="match status" value="1"/>
</dbReference>
<evidence type="ECO:0000256" key="4">
    <source>
        <dbReference type="SAM" id="SignalP"/>
    </source>
</evidence>
<evidence type="ECO:0000256" key="3">
    <source>
        <dbReference type="ARBA" id="ARBA00022801"/>
    </source>
</evidence>
<dbReference type="Pfam" id="PF07687">
    <property type="entry name" value="M20_dimer"/>
    <property type="match status" value="1"/>
</dbReference>
<keyword evidence="2" id="KW-0479">Metal-binding</keyword>
<keyword evidence="4" id="KW-0732">Signal</keyword>
<evidence type="ECO:0000256" key="1">
    <source>
        <dbReference type="ARBA" id="ARBA00022670"/>
    </source>
</evidence>
<dbReference type="OrthoDB" id="9761532at2"/>
<evidence type="ECO:0000313" key="6">
    <source>
        <dbReference type="EMBL" id="QET01623.1"/>
    </source>
</evidence>
<dbReference type="GO" id="GO:0008233">
    <property type="term" value="F:peptidase activity"/>
    <property type="evidence" value="ECO:0007669"/>
    <property type="project" value="UniProtKB-KW"/>
</dbReference>
<dbReference type="Gene3D" id="3.40.630.10">
    <property type="entry name" value="Zn peptidases"/>
    <property type="match status" value="1"/>
</dbReference>
<keyword evidence="1" id="KW-0645">Protease</keyword>
<feature type="chain" id="PRO_5024844497" evidence="4">
    <location>
        <begin position="37"/>
        <end position="523"/>
    </location>
</feature>
<dbReference type="InterPro" id="IPR002933">
    <property type="entry name" value="Peptidase_M20"/>
</dbReference>
<dbReference type="PANTHER" id="PTHR43270">
    <property type="entry name" value="BETA-ALA-HIS DIPEPTIDASE"/>
    <property type="match status" value="1"/>
</dbReference>
<keyword evidence="3 6" id="KW-0378">Hydrolase</keyword>
<evidence type="ECO:0000256" key="2">
    <source>
        <dbReference type="ARBA" id="ARBA00022723"/>
    </source>
</evidence>
<feature type="domain" description="Peptidase M20 dimerisation" evidence="5">
    <location>
        <begin position="250"/>
        <end position="402"/>
    </location>
</feature>
<sequence>MLPWLTTTRKIMRAKSARQIGMLVATSCMTIGAVQAAALTPEAAQTQAAASYKEYLDLLSIPNDSIVPEDIQRNVAWLEQAFRKRGFTTQSLDNDGKPMLFAEYPGKQANRKTVLFYMHLDGQPVIPSQWQQKSPWTPVLKQKGANGNWEEIDTSKLFSGTVDPEWRVFGRSSSDDKGPIMMMLAAIDALKGANGQPAVNVKVILDSEEEKGSPSIAKVMKAHRDLLACDAIVIHDGPMHATNRPTLVFGNRGAAKARLVVYGPKSPLHSGHYGNYAPNPAQRLATLLASMKDDTGRVTIPGYYSKVKLGEAERKIMAAVPDDEAALKRRLGIAQTDKVGKNYQEAMQYPSLNVRGMAAAAIGDKVANIVPDKAEAELDLRTTPDSDAAYLGKLVEQHIVKQGYHLVSGTPTDEDRAKYDKLASFTYQSEGGNAAGSPIDSGVAKWAYAALTGTFGTHPDPVRIRMMGGTVPTAEIVEVLKVPFVIVPLVNADNNQHAANENLRLGNYSSGVRTMYGLLTEGF</sequence>
<dbReference type="PANTHER" id="PTHR43270:SF8">
    <property type="entry name" value="DI- AND TRIPEPTIDASE DUG2-RELATED"/>
    <property type="match status" value="1"/>
</dbReference>
<dbReference type="GO" id="GO:0006508">
    <property type="term" value="P:proteolysis"/>
    <property type="evidence" value="ECO:0007669"/>
    <property type="project" value="UniProtKB-KW"/>
</dbReference>
<dbReference type="Proteomes" id="UP000322822">
    <property type="component" value="Chromosome 1"/>
</dbReference>
<name>A0A5P2H296_9BURK</name>
<proteinExistence type="predicted"/>
<evidence type="ECO:0000259" key="5">
    <source>
        <dbReference type="Pfam" id="PF07687"/>
    </source>
</evidence>
<dbReference type="GO" id="GO:0046872">
    <property type="term" value="F:metal ion binding"/>
    <property type="evidence" value="ECO:0007669"/>
    <property type="project" value="UniProtKB-KW"/>
</dbReference>
<feature type="signal peptide" evidence="4">
    <location>
        <begin position="1"/>
        <end position="36"/>
    </location>
</feature>
<dbReference type="Pfam" id="PF01546">
    <property type="entry name" value="Peptidase_M20"/>
    <property type="match status" value="1"/>
</dbReference>
<gene>
    <name evidence="6" type="ORF">FOB72_05925</name>
</gene>